<reference evidence="2" key="3">
    <citation type="submission" date="2014-01" db="EMBL/GenBank/DDBJ databases">
        <title>Evolution of pathogenesis and genome organization in the Tremellales.</title>
        <authorList>
            <person name="Cuomo C."/>
            <person name="Litvintseva A."/>
            <person name="Heitman J."/>
            <person name="Chen Y."/>
            <person name="Sun S."/>
            <person name="Springer D."/>
            <person name="Dromer F."/>
            <person name="Young S."/>
            <person name="Zeng Q."/>
            <person name="Chapman S."/>
            <person name="Gujja S."/>
            <person name="Saif S."/>
            <person name="Birren B."/>
        </authorList>
    </citation>
    <scope>NUCLEOTIDE SEQUENCE</scope>
    <source>
        <strain evidence="2">CBS 10118</strain>
    </source>
</reference>
<feature type="compositionally biased region" description="Polar residues" evidence="1">
    <location>
        <begin position="490"/>
        <end position="502"/>
    </location>
</feature>
<dbReference type="EMBL" id="CP144544">
    <property type="protein sequence ID" value="WVW84281.1"/>
    <property type="molecule type" value="Genomic_DNA"/>
</dbReference>
<reference evidence="3" key="4">
    <citation type="submission" date="2024-02" db="EMBL/GenBank/DDBJ databases">
        <title>Comparative genomics of Cryptococcus and Kwoniella reveals pathogenesis evolution and contrasting modes of karyotype evolution via chromosome fusion or intercentromeric recombination.</title>
        <authorList>
            <person name="Coelho M.A."/>
            <person name="David-Palma M."/>
            <person name="Shea T."/>
            <person name="Bowers K."/>
            <person name="McGinley-Smith S."/>
            <person name="Mohammad A.W."/>
            <person name="Gnirke A."/>
            <person name="Yurkov A.M."/>
            <person name="Nowrousian M."/>
            <person name="Sun S."/>
            <person name="Cuomo C.A."/>
            <person name="Heitman J."/>
        </authorList>
    </citation>
    <scope>NUCLEOTIDE SEQUENCE</scope>
    <source>
        <strain evidence="3">CBS 10118</strain>
    </source>
</reference>
<accession>A0A1B9G3K8</accession>
<feature type="compositionally biased region" description="Polar residues" evidence="1">
    <location>
        <begin position="316"/>
        <end position="338"/>
    </location>
</feature>
<feature type="compositionally biased region" description="Polar residues" evidence="1">
    <location>
        <begin position="102"/>
        <end position="112"/>
    </location>
</feature>
<protein>
    <submittedName>
        <fullName evidence="2">Uncharacterized protein</fullName>
    </submittedName>
</protein>
<dbReference type="VEuPathDB" id="FungiDB:I302_05435"/>
<evidence type="ECO:0000256" key="1">
    <source>
        <dbReference type="SAM" id="MobiDB-lite"/>
    </source>
</evidence>
<reference evidence="3" key="2">
    <citation type="submission" date="2013-07" db="EMBL/GenBank/DDBJ databases">
        <authorList>
            <consortium name="The Broad Institute Genome Sequencing Platform"/>
            <person name="Cuomo C."/>
            <person name="Litvintseva A."/>
            <person name="Chen Y."/>
            <person name="Heitman J."/>
            <person name="Sun S."/>
            <person name="Springer D."/>
            <person name="Dromer F."/>
            <person name="Young S.K."/>
            <person name="Zeng Q."/>
            <person name="Gargeya S."/>
            <person name="Fitzgerald M."/>
            <person name="Abouelleil A."/>
            <person name="Alvarado L."/>
            <person name="Berlin A.M."/>
            <person name="Chapman S.B."/>
            <person name="Dewar J."/>
            <person name="Goldberg J."/>
            <person name="Griggs A."/>
            <person name="Gujja S."/>
            <person name="Hansen M."/>
            <person name="Howarth C."/>
            <person name="Imamovic A."/>
            <person name="Larimer J."/>
            <person name="McCowan C."/>
            <person name="Murphy C."/>
            <person name="Pearson M."/>
            <person name="Priest M."/>
            <person name="Roberts A."/>
            <person name="Saif S."/>
            <person name="Shea T."/>
            <person name="Sykes S."/>
            <person name="Wortman J."/>
            <person name="Nusbaum C."/>
            <person name="Birren B."/>
        </authorList>
    </citation>
    <scope>NUCLEOTIDE SEQUENCE</scope>
    <source>
        <strain evidence="3">CBS 10118</strain>
    </source>
</reference>
<dbReference type="RefSeq" id="XP_019046685.1">
    <property type="nucleotide sequence ID" value="XM_019192055.1"/>
</dbReference>
<reference evidence="2" key="1">
    <citation type="submission" date="2013-07" db="EMBL/GenBank/DDBJ databases">
        <title>The Genome Sequence of Cryptococcus bestiolae CBS10118.</title>
        <authorList>
            <consortium name="The Broad Institute Genome Sequencing Platform"/>
            <person name="Cuomo C."/>
            <person name="Litvintseva A."/>
            <person name="Chen Y."/>
            <person name="Heitman J."/>
            <person name="Sun S."/>
            <person name="Springer D."/>
            <person name="Dromer F."/>
            <person name="Young S.K."/>
            <person name="Zeng Q."/>
            <person name="Gargeya S."/>
            <person name="Fitzgerald M."/>
            <person name="Abouelleil A."/>
            <person name="Alvarado L."/>
            <person name="Berlin A.M."/>
            <person name="Chapman S.B."/>
            <person name="Dewar J."/>
            <person name="Goldberg J."/>
            <person name="Griggs A."/>
            <person name="Gujja S."/>
            <person name="Hansen M."/>
            <person name="Howarth C."/>
            <person name="Imamovic A."/>
            <person name="Larimer J."/>
            <person name="McCowan C."/>
            <person name="Murphy C."/>
            <person name="Pearson M."/>
            <person name="Priest M."/>
            <person name="Roberts A."/>
            <person name="Saif S."/>
            <person name="Shea T."/>
            <person name="Sykes S."/>
            <person name="Wortman J."/>
            <person name="Nusbaum C."/>
            <person name="Birren B."/>
        </authorList>
    </citation>
    <scope>NUCLEOTIDE SEQUENCE [LARGE SCALE GENOMIC DNA]</scope>
    <source>
        <strain evidence="2">CBS 10118</strain>
    </source>
</reference>
<feature type="region of interest" description="Disordered" evidence="1">
    <location>
        <begin position="460"/>
        <end position="502"/>
    </location>
</feature>
<dbReference type="KEGG" id="kbi:30209834"/>
<dbReference type="AlphaFoldDB" id="A0A1B9G3K8"/>
<organism evidence="2">
    <name type="scientific">Kwoniella bestiolae CBS 10118</name>
    <dbReference type="NCBI Taxonomy" id="1296100"/>
    <lineage>
        <taxon>Eukaryota</taxon>
        <taxon>Fungi</taxon>
        <taxon>Dikarya</taxon>
        <taxon>Basidiomycota</taxon>
        <taxon>Agaricomycotina</taxon>
        <taxon>Tremellomycetes</taxon>
        <taxon>Tremellales</taxon>
        <taxon>Cryptococcaceae</taxon>
        <taxon>Kwoniella</taxon>
    </lineage>
</organism>
<feature type="compositionally biased region" description="Pro residues" evidence="1">
    <location>
        <begin position="286"/>
        <end position="307"/>
    </location>
</feature>
<feature type="region of interest" description="Disordered" evidence="1">
    <location>
        <begin position="572"/>
        <end position="605"/>
    </location>
</feature>
<evidence type="ECO:0000313" key="4">
    <source>
        <dbReference type="Proteomes" id="UP000092730"/>
    </source>
</evidence>
<evidence type="ECO:0000313" key="3">
    <source>
        <dbReference type="EMBL" id="WVW84281.1"/>
    </source>
</evidence>
<feature type="compositionally biased region" description="Polar residues" evidence="1">
    <location>
        <begin position="164"/>
        <end position="181"/>
    </location>
</feature>
<gene>
    <name evidence="2" type="ORF">I302_05435</name>
    <name evidence="3" type="ORF">I302_106311</name>
</gene>
<feature type="compositionally biased region" description="Polar residues" evidence="1">
    <location>
        <begin position="390"/>
        <end position="406"/>
    </location>
</feature>
<feature type="compositionally biased region" description="Polar residues" evidence="1">
    <location>
        <begin position="120"/>
        <end position="129"/>
    </location>
</feature>
<feature type="region of interest" description="Disordered" evidence="1">
    <location>
        <begin position="164"/>
        <end position="234"/>
    </location>
</feature>
<feature type="compositionally biased region" description="Basic and acidic residues" evidence="1">
    <location>
        <begin position="409"/>
        <end position="427"/>
    </location>
</feature>
<feature type="region of interest" description="Disordered" evidence="1">
    <location>
        <begin position="727"/>
        <end position="795"/>
    </location>
</feature>
<evidence type="ECO:0000313" key="2">
    <source>
        <dbReference type="EMBL" id="OCF25615.1"/>
    </source>
</evidence>
<dbReference type="GeneID" id="30209834"/>
<dbReference type="Proteomes" id="UP000092730">
    <property type="component" value="Chromosome 4"/>
</dbReference>
<dbReference type="EMBL" id="KI894021">
    <property type="protein sequence ID" value="OCF25615.1"/>
    <property type="molecule type" value="Genomic_DNA"/>
</dbReference>
<keyword evidence="4" id="KW-1185">Reference proteome</keyword>
<feature type="compositionally biased region" description="Basic and acidic residues" evidence="1">
    <location>
        <begin position="736"/>
        <end position="754"/>
    </location>
</feature>
<feature type="compositionally biased region" description="Basic and acidic residues" evidence="1">
    <location>
        <begin position="223"/>
        <end position="234"/>
    </location>
</feature>
<proteinExistence type="predicted"/>
<dbReference type="OrthoDB" id="2564618at2759"/>
<sequence>MANSNSLKHKRSQAKGLISIPTPTSSSTFMLDHIHQEESRPRFSGESLTPNDGYSGLFTSGLLPTCHPTPSPTLSSFPSPPRSQPSQGQMSPNKSHHLAPPSSYTSNNLTTPQRRRRSSIIHTTAQSASPKKIKSVGADNGVERALEGVMRNLRVTMTPKKYSYNSKLQSRWSSSTEGSSIDTHENDEDDGGGTFRARKSNETSRSKLTIRSTKSTKSRKGRKSEDTDRDRMDVDMPFMANDVPEVPPVPVQMVVPVTPGRSRRMMNGLVKRLGLTPKKNKQSMPPAAPVPSMPVPQYDPLPLPPSIEDPERTIPRKSSLSTLRSALTKKSSNTTLRSMRSAAHQAHPFAAYDRDGPTPPVPSGLPRPRDPDDLPDCFPSTPRGGRRTPKSSIGQPKLQENLNLSPSHFLKEIPRRAPETPKRDAFDIQRPAPSAFADGFIPAEEDGVIRFEEEHLGDIIMSPSRDNDNPPDLDAEDSVEYENENERSQEIFTPSSKQPTPTQAQIVIQQTLNSLTRTQMMSSPFRPNNISSPTNFAFNHGASGKGRPTGLGLTVDPGKDKLKAALGSPVILRDTPNTMGTTKLRSKRSTEGFRPQATGGNVGPLSMRNINALGLPAPSSGENRLGSRMSRKDPLGIIKRFKPSTKPSSNIEDNPMPFRSDAGDGWSTPIPIPFPEPRPSGERERKLNLGTVESYFDANLGTFGTPKSSFGGSSIGGIPDFTIPPPPSNHSSYTSFEHDGLEDPRSRFEDEGREGGVGQSPEYYFQLERPSQDDIDVDDYAQDANQGRTKKTSEHTIHTMTTGEGVEEWELERYLRDLEREEWRRGDVV</sequence>
<feature type="compositionally biased region" description="Acidic residues" evidence="1">
    <location>
        <begin position="469"/>
        <end position="483"/>
    </location>
</feature>
<feature type="compositionally biased region" description="Low complexity" evidence="1">
    <location>
        <begin position="18"/>
        <end position="28"/>
    </location>
</feature>
<name>A0A1B9G3K8_9TREE</name>
<feature type="region of interest" description="Disordered" evidence="1">
    <location>
        <begin position="1"/>
        <end position="143"/>
    </location>
</feature>
<feature type="region of interest" description="Disordered" evidence="1">
    <location>
        <begin position="276"/>
        <end position="427"/>
    </location>
</feature>
<feature type="compositionally biased region" description="Basic and acidic residues" evidence="1">
    <location>
        <begin position="32"/>
        <end position="43"/>
    </location>
</feature>